<evidence type="ECO:0008006" key="5">
    <source>
        <dbReference type="Google" id="ProtNLM"/>
    </source>
</evidence>
<dbReference type="Proteomes" id="UP001602322">
    <property type="component" value="Unassembled WGS sequence"/>
</dbReference>
<keyword evidence="2" id="KW-0472">Membrane</keyword>
<reference evidence="3 4" key="1">
    <citation type="submission" date="2024-10" db="EMBL/GenBank/DDBJ databases">
        <title>The Natural Products Discovery Center: Release of the First 8490 Sequenced Strains for Exploring Actinobacteria Biosynthetic Diversity.</title>
        <authorList>
            <person name="Kalkreuter E."/>
            <person name="Kautsar S.A."/>
            <person name="Yang D."/>
            <person name="Bader C.D."/>
            <person name="Teijaro C.N."/>
            <person name="Fluegel L."/>
            <person name="Davis C.M."/>
            <person name="Simpson J.R."/>
            <person name="Lauterbach L."/>
            <person name="Steele A.D."/>
            <person name="Gui C."/>
            <person name="Meng S."/>
            <person name="Li G."/>
            <person name="Viehrig K."/>
            <person name="Ye F."/>
            <person name="Su P."/>
            <person name="Kiefer A.F."/>
            <person name="Nichols A."/>
            <person name="Cepeda A.J."/>
            <person name="Yan W."/>
            <person name="Fan B."/>
            <person name="Jiang Y."/>
            <person name="Adhikari A."/>
            <person name="Zheng C.-J."/>
            <person name="Schuster L."/>
            <person name="Cowan T.M."/>
            <person name="Smanski M.J."/>
            <person name="Chevrette M.G."/>
            <person name="De Carvalho L.P.S."/>
            <person name="Shen B."/>
        </authorList>
    </citation>
    <scope>NUCLEOTIDE SEQUENCE [LARGE SCALE GENOMIC DNA]</scope>
    <source>
        <strain evidence="3 4">NPDC012540</strain>
    </source>
</reference>
<gene>
    <name evidence="3" type="ORF">ACFY8O_32850</name>
</gene>
<keyword evidence="2" id="KW-1133">Transmembrane helix</keyword>
<evidence type="ECO:0000256" key="2">
    <source>
        <dbReference type="SAM" id="Phobius"/>
    </source>
</evidence>
<accession>A0ABW6XG39</accession>
<dbReference type="EMBL" id="JBIBEG010000015">
    <property type="protein sequence ID" value="MFF5900686.1"/>
    <property type="molecule type" value="Genomic_DNA"/>
</dbReference>
<proteinExistence type="predicted"/>
<sequence>MEPNDTLSAAPAEVPAEARAEAPAAPAQAPAAPAGSRPEVQAAPARPRPRGRTALLIAAAALLGISGGTAVGYGIQAERPPTPLPALSQPRLEYPTKALPADQVPAPLPASQDRQVRTDGDLRKLLIDRPAGWSEDEDADWLDDGWMTVGDLAREFKSDDGMFEYFLESDIRRIAAAAWKKGTHRQAEIRLVQFSSGVDTRAADFAEGQRSYMSGAELGAGNEGDAVKGSGEGRYYVYGVDRKPGYLPFYRARAVMHRGDIMVEINLFDTRPISKKDIRTLAERQLERL</sequence>
<dbReference type="RefSeq" id="WP_387908873.1">
    <property type="nucleotide sequence ID" value="NZ_JBIBEG010000015.1"/>
</dbReference>
<keyword evidence="2" id="KW-0812">Transmembrane</keyword>
<evidence type="ECO:0000313" key="4">
    <source>
        <dbReference type="Proteomes" id="UP001602322"/>
    </source>
</evidence>
<feature type="transmembrane region" description="Helical" evidence="2">
    <location>
        <begin position="54"/>
        <end position="75"/>
    </location>
</feature>
<evidence type="ECO:0000256" key="1">
    <source>
        <dbReference type="SAM" id="MobiDB-lite"/>
    </source>
</evidence>
<protein>
    <recommendedName>
        <fullName evidence="5">Serine/threonine protein kinase</fullName>
    </recommendedName>
</protein>
<feature type="compositionally biased region" description="Low complexity" evidence="1">
    <location>
        <begin position="9"/>
        <end position="34"/>
    </location>
</feature>
<name>A0ABW6XG39_9ACTN</name>
<keyword evidence="4" id="KW-1185">Reference proteome</keyword>
<feature type="region of interest" description="Disordered" evidence="1">
    <location>
        <begin position="1"/>
        <end position="48"/>
    </location>
</feature>
<comment type="caution">
    <text evidence="3">The sequence shown here is derived from an EMBL/GenBank/DDBJ whole genome shotgun (WGS) entry which is preliminary data.</text>
</comment>
<evidence type="ECO:0000313" key="3">
    <source>
        <dbReference type="EMBL" id="MFF5900686.1"/>
    </source>
</evidence>
<organism evidence="3 4">
    <name type="scientific">Streptomyces argenteolus</name>
    <dbReference type="NCBI Taxonomy" id="67274"/>
    <lineage>
        <taxon>Bacteria</taxon>
        <taxon>Bacillati</taxon>
        <taxon>Actinomycetota</taxon>
        <taxon>Actinomycetes</taxon>
        <taxon>Kitasatosporales</taxon>
        <taxon>Streptomycetaceae</taxon>
        <taxon>Streptomyces</taxon>
    </lineage>
</organism>